<evidence type="ECO:0008006" key="3">
    <source>
        <dbReference type="Google" id="ProtNLM"/>
    </source>
</evidence>
<dbReference type="Gene3D" id="3.40.630.30">
    <property type="match status" value="1"/>
</dbReference>
<name>A0A1B8QFI4_9GAMM</name>
<organism evidence="1 2">
    <name type="scientific">Faucicola atlantae</name>
    <dbReference type="NCBI Taxonomy" id="34059"/>
    <lineage>
        <taxon>Bacteria</taxon>
        <taxon>Pseudomonadati</taxon>
        <taxon>Pseudomonadota</taxon>
        <taxon>Gammaproteobacteria</taxon>
        <taxon>Moraxellales</taxon>
        <taxon>Moraxellaceae</taxon>
        <taxon>Faucicola</taxon>
    </lineage>
</organism>
<evidence type="ECO:0000313" key="2">
    <source>
        <dbReference type="Proteomes" id="UP000092616"/>
    </source>
</evidence>
<comment type="caution">
    <text evidence="1">The sequence shown here is derived from an EMBL/GenBank/DDBJ whole genome shotgun (WGS) entry which is preliminary data.</text>
</comment>
<proteinExistence type="predicted"/>
<dbReference type="InterPro" id="IPR016181">
    <property type="entry name" value="Acyl_CoA_acyltransferase"/>
</dbReference>
<reference evidence="1 2" key="1">
    <citation type="submission" date="2016-06" db="EMBL/GenBank/DDBJ databases">
        <title>Draft genome of Moraxella atlantae CCUG 59586.</title>
        <authorList>
            <person name="Salva-Serra F."/>
            <person name="Engstrom-Jakobsson H."/>
            <person name="Thorell K."/>
            <person name="Gonzales-Siles L."/>
            <person name="Karlsson R."/>
            <person name="Boulund F."/>
            <person name="Engstrand L."/>
            <person name="Kristiansson E."/>
            <person name="Moore E."/>
        </authorList>
    </citation>
    <scope>NUCLEOTIDE SEQUENCE [LARGE SCALE GENOMIC DNA]</scope>
    <source>
        <strain evidence="1 2">CCUG 59586</strain>
    </source>
</reference>
<dbReference type="EMBL" id="LZNA01000034">
    <property type="protein sequence ID" value="OBX80720.1"/>
    <property type="molecule type" value="Genomic_DNA"/>
</dbReference>
<sequence length="108" mass="11873">MPIACPYTIRHAVPTDLPAIVAIYNQSIASKTATADLAPVTVAARQTWFAEHGMAQCRPLLVAQDDAGQVWGWASLSRVSERAAFDISAEISVYRNHRYSGFAVNQRR</sequence>
<keyword evidence="2" id="KW-1185">Reference proteome</keyword>
<dbReference type="SUPFAM" id="SSF55729">
    <property type="entry name" value="Acyl-CoA N-acyltransferases (Nat)"/>
    <property type="match status" value="1"/>
</dbReference>
<gene>
    <name evidence="1" type="ORF">A9306_00975</name>
</gene>
<dbReference type="AlphaFoldDB" id="A0A1B8QFI4"/>
<dbReference type="Proteomes" id="UP000092616">
    <property type="component" value="Unassembled WGS sequence"/>
</dbReference>
<accession>A0A1B8QFI4</accession>
<dbReference type="RefSeq" id="WP_067336711.1">
    <property type="nucleotide sequence ID" value="NZ_LZNA01000034.1"/>
</dbReference>
<evidence type="ECO:0000313" key="1">
    <source>
        <dbReference type="EMBL" id="OBX80720.1"/>
    </source>
</evidence>
<protein>
    <recommendedName>
        <fullName evidence="3">Phosphinothricin acetyltransferase</fullName>
    </recommendedName>
</protein>